<evidence type="ECO:0000313" key="6">
    <source>
        <dbReference type="Proteomes" id="UP000768462"/>
    </source>
</evidence>
<dbReference type="PROSITE" id="PS01124">
    <property type="entry name" value="HTH_ARAC_FAMILY_2"/>
    <property type="match status" value="1"/>
</dbReference>
<reference evidence="5" key="1">
    <citation type="submission" date="2019-04" db="EMBL/GenBank/DDBJ databases">
        <title>Evolution of Biomass-Degrading Anaerobic Consortia Revealed by Metagenomics.</title>
        <authorList>
            <person name="Peng X."/>
        </authorList>
    </citation>
    <scope>NUCLEOTIDE SEQUENCE</scope>
    <source>
        <strain evidence="5">SIG254</strain>
    </source>
</reference>
<dbReference type="InterPro" id="IPR018060">
    <property type="entry name" value="HTH_AraC"/>
</dbReference>
<evidence type="ECO:0000259" key="4">
    <source>
        <dbReference type="PROSITE" id="PS01124"/>
    </source>
</evidence>
<evidence type="ECO:0000256" key="1">
    <source>
        <dbReference type="ARBA" id="ARBA00023015"/>
    </source>
</evidence>
<evidence type="ECO:0000256" key="2">
    <source>
        <dbReference type="ARBA" id="ARBA00023125"/>
    </source>
</evidence>
<sequence length="259" mass="29304">MEQNLNYKVRKDLEKKLFEQQETGGHHNPYDQEMREQAAIENGDLEALKKSLAESYTGQLGVLAANKLRSVKNIGIVVIAISTRAAIRGGLSPEIAFSMSDIYINQLEKATSEASSMEIVRNAEYEFAQMVHEIKTEQASMNTFSGDENEHVMAAKNYIFKHLHGKITVAEIADAIGLNSNYLSELFKEKEGILLKDYILNNKITLVKNLLTYSAYSYTEISCYLGFSSQSHLGKIFKDRTGLTLSQYRSKYQMQEFLD</sequence>
<dbReference type="PANTHER" id="PTHR43280:SF34">
    <property type="entry name" value="ARAC-FAMILY TRANSCRIPTIONAL REGULATOR"/>
    <property type="match status" value="1"/>
</dbReference>
<dbReference type="Proteomes" id="UP000768462">
    <property type="component" value="Unassembled WGS sequence"/>
</dbReference>
<dbReference type="AlphaFoldDB" id="A0A927WE34"/>
<organism evidence="5 6">
    <name type="scientific">Clostridium sulfidigenes</name>
    <dbReference type="NCBI Taxonomy" id="318464"/>
    <lineage>
        <taxon>Bacteria</taxon>
        <taxon>Bacillati</taxon>
        <taxon>Bacillota</taxon>
        <taxon>Clostridia</taxon>
        <taxon>Eubacteriales</taxon>
        <taxon>Clostridiaceae</taxon>
        <taxon>Clostridium</taxon>
    </lineage>
</organism>
<dbReference type="SMART" id="SM00342">
    <property type="entry name" value="HTH_ARAC"/>
    <property type="match status" value="1"/>
</dbReference>
<protein>
    <submittedName>
        <fullName evidence="5">Helix-turn-helix domain-containing protein</fullName>
    </submittedName>
</protein>
<accession>A0A927WE34</accession>
<evidence type="ECO:0000313" key="5">
    <source>
        <dbReference type="EMBL" id="MBE6061923.1"/>
    </source>
</evidence>
<comment type="caution">
    <text evidence="5">The sequence shown here is derived from an EMBL/GenBank/DDBJ whole genome shotgun (WGS) entry which is preliminary data.</text>
</comment>
<keyword evidence="2" id="KW-0238">DNA-binding</keyword>
<feature type="domain" description="HTH araC/xylS-type" evidence="4">
    <location>
        <begin position="153"/>
        <end position="251"/>
    </location>
</feature>
<dbReference type="InterPro" id="IPR009057">
    <property type="entry name" value="Homeodomain-like_sf"/>
</dbReference>
<dbReference type="PANTHER" id="PTHR43280">
    <property type="entry name" value="ARAC-FAMILY TRANSCRIPTIONAL REGULATOR"/>
    <property type="match status" value="1"/>
</dbReference>
<dbReference type="GO" id="GO:0003700">
    <property type="term" value="F:DNA-binding transcription factor activity"/>
    <property type="evidence" value="ECO:0007669"/>
    <property type="project" value="InterPro"/>
</dbReference>
<keyword evidence="1" id="KW-0805">Transcription regulation</keyword>
<dbReference type="Pfam" id="PF12833">
    <property type="entry name" value="HTH_18"/>
    <property type="match status" value="1"/>
</dbReference>
<dbReference type="Gene3D" id="1.10.10.60">
    <property type="entry name" value="Homeodomain-like"/>
    <property type="match status" value="2"/>
</dbReference>
<dbReference type="GO" id="GO:0043565">
    <property type="term" value="F:sequence-specific DNA binding"/>
    <property type="evidence" value="ECO:0007669"/>
    <property type="project" value="InterPro"/>
</dbReference>
<keyword evidence="3" id="KW-0804">Transcription</keyword>
<evidence type="ECO:0000256" key="3">
    <source>
        <dbReference type="ARBA" id="ARBA00023163"/>
    </source>
</evidence>
<name>A0A927WE34_9CLOT</name>
<proteinExistence type="predicted"/>
<dbReference type="EMBL" id="SVCM01000212">
    <property type="protein sequence ID" value="MBE6061923.1"/>
    <property type="molecule type" value="Genomic_DNA"/>
</dbReference>
<gene>
    <name evidence="5" type="ORF">E7215_17430</name>
</gene>
<dbReference type="SUPFAM" id="SSF46689">
    <property type="entry name" value="Homeodomain-like"/>
    <property type="match status" value="2"/>
</dbReference>